<organism evidence="1 2">
    <name type="scientific">Sphingobacterium kyonggiense</name>
    <dbReference type="NCBI Taxonomy" id="714075"/>
    <lineage>
        <taxon>Bacteria</taxon>
        <taxon>Pseudomonadati</taxon>
        <taxon>Bacteroidota</taxon>
        <taxon>Sphingobacteriia</taxon>
        <taxon>Sphingobacteriales</taxon>
        <taxon>Sphingobacteriaceae</taxon>
        <taxon>Sphingobacterium</taxon>
    </lineage>
</organism>
<keyword evidence="2" id="KW-1185">Reference proteome</keyword>
<name>A0ABP7YLU9_9SPHI</name>
<reference evidence="2" key="1">
    <citation type="journal article" date="2019" name="Int. J. Syst. Evol. Microbiol.">
        <title>The Global Catalogue of Microorganisms (GCM) 10K type strain sequencing project: providing services to taxonomists for standard genome sequencing and annotation.</title>
        <authorList>
            <consortium name="The Broad Institute Genomics Platform"/>
            <consortium name="The Broad Institute Genome Sequencing Center for Infectious Disease"/>
            <person name="Wu L."/>
            <person name="Ma J."/>
        </authorList>
    </citation>
    <scope>NUCLEOTIDE SEQUENCE [LARGE SCALE GENOMIC DNA]</scope>
    <source>
        <strain evidence="2">JCM 16704</strain>
    </source>
</reference>
<sequence length="71" mass="8260">MKKYYINNNVQPNGDYEVHEEGCYWLSIATNTSFLGLFYNCEDAVKEAIRQYPYRSRINGCATCSYDCHTS</sequence>
<dbReference type="Proteomes" id="UP001500101">
    <property type="component" value="Unassembled WGS sequence"/>
</dbReference>
<dbReference type="EMBL" id="BAAAZI010000006">
    <property type="protein sequence ID" value="GAA4138178.1"/>
    <property type="molecule type" value="Genomic_DNA"/>
</dbReference>
<comment type="caution">
    <text evidence="1">The sequence shown here is derived from an EMBL/GenBank/DDBJ whole genome shotgun (WGS) entry which is preliminary data.</text>
</comment>
<protein>
    <submittedName>
        <fullName evidence="1">Uncharacterized protein</fullName>
    </submittedName>
</protein>
<proteinExistence type="predicted"/>
<evidence type="ECO:0000313" key="1">
    <source>
        <dbReference type="EMBL" id="GAA4138178.1"/>
    </source>
</evidence>
<accession>A0ABP7YLU9</accession>
<evidence type="ECO:0000313" key="2">
    <source>
        <dbReference type="Proteomes" id="UP001500101"/>
    </source>
</evidence>
<gene>
    <name evidence="1" type="ORF">GCM10022216_15080</name>
</gene>